<proteinExistence type="predicted"/>
<name>A0AAJ0DFT7_9PEZI</name>
<sequence length="469" mass="53274">MFLATPQSVPHHFDSPCANSSRPSDRSRRTLELRTQSDHTFRHQAPDLRICRHVVPSCNSVLAERCKTLHIYPSPTSLKHVLAICDHPVFSKHIEEVILLGKPMWSEIDKAYLGYRNGQGESSEAFPVSRRERDNLWVTRRYGARSLPPRVPRVEWESRFRAWPFFFWSAEDHLKHYEEHLDLGMDFLEASEIHDKLAMKVISAQGRALPFDKTYSGLVGALAKLPKLHRLSFSWGVHQNHVGRSLNQTKQADIWGPAEEHAASYLEVGCGFRPSWIPRQSDADVFYGLLTSRRLHFNSASMLSDLPFTEGIPLRSTSDAMLSRPISFEKMNTLISLTLTFSSGQPCMCPEMPRYNVYRTMLTQSQATLQSLRFTLVPYPSLNPDGPTALLDEAVGPLLADLELTKLERLEFGLLPGTAEQARSTKITQTQTELHRRSGGQIIDLVALMWSFVKTLQHPSITNIVFQDK</sequence>
<gene>
    <name evidence="2" type="ORF">LTR09_009506</name>
</gene>
<reference evidence="2" key="1">
    <citation type="submission" date="2023-04" db="EMBL/GenBank/DDBJ databases">
        <title>Black Yeasts Isolated from many extreme environments.</title>
        <authorList>
            <person name="Coleine C."/>
            <person name="Stajich J.E."/>
            <person name="Selbmann L."/>
        </authorList>
    </citation>
    <scope>NUCLEOTIDE SEQUENCE</scope>
    <source>
        <strain evidence="2">CCFEE 5312</strain>
    </source>
</reference>
<dbReference type="EMBL" id="JAWDJX010000042">
    <property type="protein sequence ID" value="KAK3049087.1"/>
    <property type="molecule type" value="Genomic_DNA"/>
</dbReference>
<feature type="region of interest" description="Disordered" evidence="1">
    <location>
        <begin position="1"/>
        <end position="30"/>
    </location>
</feature>
<evidence type="ECO:0000313" key="2">
    <source>
        <dbReference type="EMBL" id="KAK3049087.1"/>
    </source>
</evidence>
<organism evidence="2 3">
    <name type="scientific">Extremus antarcticus</name>
    <dbReference type="NCBI Taxonomy" id="702011"/>
    <lineage>
        <taxon>Eukaryota</taxon>
        <taxon>Fungi</taxon>
        <taxon>Dikarya</taxon>
        <taxon>Ascomycota</taxon>
        <taxon>Pezizomycotina</taxon>
        <taxon>Dothideomycetes</taxon>
        <taxon>Dothideomycetidae</taxon>
        <taxon>Mycosphaerellales</taxon>
        <taxon>Extremaceae</taxon>
        <taxon>Extremus</taxon>
    </lineage>
</organism>
<accession>A0AAJ0DFT7</accession>
<dbReference type="Proteomes" id="UP001271007">
    <property type="component" value="Unassembled WGS sequence"/>
</dbReference>
<keyword evidence="3" id="KW-1185">Reference proteome</keyword>
<dbReference type="AlphaFoldDB" id="A0AAJ0DFT7"/>
<evidence type="ECO:0000313" key="3">
    <source>
        <dbReference type="Proteomes" id="UP001271007"/>
    </source>
</evidence>
<evidence type="ECO:0000256" key="1">
    <source>
        <dbReference type="SAM" id="MobiDB-lite"/>
    </source>
</evidence>
<protein>
    <submittedName>
        <fullName evidence="2">Uncharacterized protein</fullName>
    </submittedName>
</protein>
<comment type="caution">
    <text evidence="2">The sequence shown here is derived from an EMBL/GenBank/DDBJ whole genome shotgun (WGS) entry which is preliminary data.</text>
</comment>